<evidence type="ECO:0000256" key="7">
    <source>
        <dbReference type="ARBA" id="ARBA00034006"/>
    </source>
</evidence>
<protein>
    <recommendedName>
        <fullName evidence="6">protein-secreting ATPase</fullName>
        <ecNumber evidence="6">7.4.2.8</ecNumber>
    </recommendedName>
</protein>
<dbReference type="FunFam" id="3.40.50.300:FF:000398">
    <property type="entry name" value="Type IV pilus assembly ATPase PilB"/>
    <property type="match status" value="1"/>
</dbReference>
<dbReference type="FunFam" id="3.30.450.90:FF:000001">
    <property type="entry name" value="Type II secretion system ATPase GspE"/>
    <property type="match status" value="1"/>
</dbReference>
<dbReference type="GO" id="GO:0005524">
    <property type="term" value="F:ATP binding"/>
    <property type="evidence" value="ECO:0007669"/>
    <property type="project" value="UniProtKB-KW"/>
</dbReference>
<keyword evidence="1" id="KW-0813">Transport</keyword>
<dbReference type="SUPFAM" id="SSF160246">
    <property type="entry name" value="EspE N-terminal domain-like"/>
    <property type="match status" value="1"/>
</dbReference>
<dbReference type="AlphaFoldDB" id="A0A382A1B1"/>
<evidence type="ECO:0000256" key="4">
    <source>
        <dbReference type="ARBA" id="ARBA00022927"/>
    </source>
</evidence>
<accession>A0A382A1B1</accession>
<dbReference type="InterPro" id="IPR037257">
    <property type="entry name" value="T2SS_E_N_sf"/>
</dbReference>
<evidence type="ECO:0000313" key="9">
    <source>
        <dbReference type="EMBL" id="SVA94942.1"/>
    </source>
</evidence>
<dbReference type="GO" id="GO:0015627">
    <property type="term" value="C:type II protein secretion system complex"/>
    <property type="evidence" value="ECO:0007669"/>
    <property type="project" value="InterPro"/>
</dbReference>
<dbReference type="InterPro" id="IPR003593">
    <property type="entry name" value="AAA+_ATPase"/>
</dbReference>
<feature type="non-terminal residue" evidence="9">
    <location>
        <position position="567"/>
    </location>
</feature>
<keyword evidence="5" id="KW-1278">Translocase</keyword>
<comment type="catalytic activity">
    <reaction evidence="7">
        <text>ATP + H2O + cellular proteinSide 1 = ADP + phosphate + cellular proteinSide 2.</text>
        <dbReference type="EC" id="7.4.2.8"/>
    </reaction>
</comment>
<feature type="domain" description="Bacterial type II secretion system protein E" evidence="8">
    <location>
        <begin position="384"/>
        <end position="398"/>
    </location>
</feature>
<dbReference type="SMART" id="SM00382">
    <property type="entry name" value="AAA"/>
    <property type="match status" value="1"/>
</dbReference>
<evidence type="ECO:0000259" key="8">
    <source>
        <dbReference type="PROSITE" id="PS00662"/>
    </source>
</evidence>
<gene>
    <name evidence="9" type="ORF">METZ01_LOCUS147796</name>
</gene>
<dbReference type="SUPFAM" id="SSF52540">
    <property type="entry name" value="P-loop containing nucleoside triphosphate hydrolases"/>
    <property type="match status" value="1"/>
</dbReference>
<keyword evidence="4" id="KW-0653">Protein transport</keyword>
<evidence type="ECO:0000256" key="1">
    <source>
        <dbReference type="ARBA" id="ARBA00022448"/>
    </source>
</evidence>
<dbReference type="InterPro" id="IPR027417">
    <property type="entry name" value="P-loop_NTPase"/>
</dbReference>
<sequence>MLKKSDPVERILLRHEKISEKTLGEVKTNELHTGHYLGKTLVDHGYIHADVLLEALSRDLDLPFLSLEDYPGARLPIEGLNISEAFLREKTIFPIQLEGDTLTIAVFDPFDLYTIENLKVSLGKNIKILLSTEETIIEAIESFYGEGDSIMGRMVEGIKDEENGSTKTDEDTEHIRDMASEAPVIKLVNHIISKATEMGASDIHLEPFAKDLILRYRIDGILHDFEAPPKRLNSALCTRIKIMAKLDISERRLPQDGRIKLKVQGKDIDMRVSTLPTLYGESVVIRILDRGNLNVDLEKMGFPKSALEQFQKLIHKPYGKLLVTGPTGSGKTTTLYGALQNINTPDKKIITIEDPVEYQIRGINQIHVKPQIGLDFSSGLRSIVRQDPDVIMVGEIRDSQTADIAIQAALTGHLVFSTVHTNDAAGAITRLLDMGVENYLISSALLGVLAQRLVRVICKACKEPTAAAPALFDEMGTLTQGDAKVYHGKGCKECCQTGFRGRAGIYELLVIDETIRQLILTKATAQKIRDAAREKGMTTLREDGWKKVLAGVTTVEEVLRVTLSDQT</sequence>
<proteinExistence type="predicted"/>
<dbReference type="PANTHER" id="PTHR30258">
    <property type="entry name" value="TYPE II SECRETION SYSTEM PROTEIN GSPE-RELATED"/>
    <property type="match status" value="1"/>
</dbReference>
<evidence type="ECO:0000256" key="6">
    <source>
        <dbReference type="ARBA" id="ARBA00024382"/>
    </source>
</evidence>
<dbReference type="GO" id="GO:0008564">
    <property type="term" value="F:protein-exporting ATPase activity"/>
    <property type="evidence" value="ECO:0007669"/>
    <property type="project" value="UniProtKB-EC"/>
</dbReference>
<dbReference type="Pfam" id="PF00437">
    <property type="entry name" value="T2SSE"/>
    <property type="match status" value="1"/>
</dbReference>
<evidence type="ECO:0000256" key="5">
    <source>
        <dbReference type="ARBA" id="ARBA00022967"/>
    </source>
</evidence>
<dbReference type="Gene3D" id="3.30.450.90">
    <property type="match status" value="1"/>
</dbReference>
<organism evidence="9">
    <name type="scientific">marine metagenome</name>
    <dbReference type="NCBI Taxonomy" id="408172"/>
    <lineage>
        <taxon>unclassified sequences</taxon>
        <taxon>metagenomes</taxon>
        <taxon>ecological metagenomes</taxon>
    </lineage>
</organism>
<dbReference type="PANTHER" id="PTHR30258:SF2">
    <property type="entry name" value="COMG OPERON PROTEIN 1"/>
    <property type="match status" value="1"/>
</dbReference>
<dbReference type="EMBL" id="UINC01023389">
    <property type="protein sequence ID" value="SVA94942.1"/>
    <property type="molecule type" value="Genomic_DNA"/>
</dbReference>
<keyword evidence="3" id="KW-0067">ATP-binding</keyword>
<dbReference type="InterPro" id="IPR001482">
    <property type="entry name" value="T2SS/T4SS_dom"/>
</dbReference>
<dbReference type="PROSITE" id="PS00662">
    <property type="entry name" value="T2SP_E"/>
    <property type="match status" value="1"/>
</dbReference>
<dbReference type="EC" id="7.4.2.8" evidence="6"/>
<dbReference type="GO" id="GO:0005886">
    <property type="term" value="C:plasma membrane"/>
    <property type="evidence" value="ECO:0007669"/>
    <property type="project" value="TreeGrafter"/>
</dbReference>
<dbReference type="InterPro" id="IPR007831">
    <property type="entry name" value="T2SS_GspE_N"/>
</dbReference>
<dbReference type="CDD" id="cd01129">
    <property type="entry name" value="PulE-GspE-like"/>
    <property type="match status" value="1"/>
</dbReference>
<dbReference type="InterPro" id="IPR013369">
    <property type="entry name" value="T2SS_GspE"/>
</dbReference>
<dbReference type="Pfam" id="PF05157">
    <property type="entry name" value="MshEN"/>
    <property type="match status" value="1"/>
</dbReference>
<dbReference type="Gene3D" id="3.30.300.160">
    <property type="entry name" value="Type II secretion system, protein E, N-terminal domain"/>
    <property type="match status" value="1"/>
</dbReference>
<reference evidence="9" key="1">
    <citation type="submission" date="2018-05" db="EMBL/GenBank/DDBJ databases">
        <authorList>
            <person name="Lanie J.A."/>
            <person name="Ng W.-L."/>
            <person name="Kazmierczak K.M."/>
            <person name="Andrzejewski T.M."/>
            <person name="Davidsen T.M."/>
            <person name="Wayne K.J."/>
            <person name="Tettelin H."/>
            <person name="Glass J.I."/>
            <person name="Rusch D."/>
            <person name="Podicherti R."/>
            <person name="Tsui H.-C.T."/>
            <person name="Winkler M.E."/>
        </authorList>
    </citation>
    <scope>NUCLEOTIDE SEQUENCE</scope>
</reference>
<dbReference type="GO" id="GO:0015628">
    <property type="term" value="P:protein secretion by the type II secretion system"/>
    <property type="evidence" value="ECO:0007669"/>
    <property type="project" value="InterPro"/>
</dbReference>
<name>A0A382A1B1_9ZZZZ</name>
<keyword evidence="2" id="KW-0547">Nucleotide-binding</keyword>
<evidence type="ECO:0000256" key="2">
    <source>
        <dbReference type="ARBA" id="ARBA00022741"/>
    </source>
</evidence>
<dbReference type="NCBIfam" id="TIGR02533">
    <property type="entry name" value="type_II_gspE"/>
    <property type="match status" value="1"/>
</dbReference>
<evidence type="ECO:0000256" key="3">
    <source>
        <dbReference type="ARBA" id="ARBA00022840"/>
    </source>
</evidence>
<dbReference type="GO" id="GO:0016887">
    <property type="term" value="F:ATP hydrolysis activity"/>
    <property type="evidence" value="ECO:0007669"/>
    <property type="project" value="TreeGrafter"/>
</dbReference>
<dbReference type="Gene3D" id="3.40.50.300">
    <property type="entry name" value="P-loop containing nucleotide triphosphate hydrolases"/>
    <property type="match status" value="1"/>
</dbReference>